<dbReference type="Proteomes" id="UP000268623">
    <property type="component" value="Unassembled WGS sequence"/>
</dbReference>
<protein>
    <submittedName>
        <fullName evidence="2">Uncharacterized protein</fullName>
    </submittedName>
</protein>
<keyword evidence="1" id="KW-0472">Membrane</keyword>
<dbReference type="EMBL" id="QWDD01000001">
    <property type="protein sequence ID" value="RNJ51065.1"/>
    <property type="molecule type" value="Genomic_DNA"/>
</dbReference>
<evidence type="ECO:0000313" key="2">
    <source>
        <dbReference type="EMBL" id="RNJ51065.1"/>
    </source>
</evidence>
<reference evidence="2 3" key="1">
    <citation type="submission" date="2018-08" db="EMBL/GenBank/DDBJ databases">
        <title>Genome sequence of Methylocystis hirsuta CSC1, a methanotroph able to accumulate PHAs.</title>
        <authorList>
            <person name="Bordel S."/>
            <person name="Rodriguez E."/>
            <person name="Gancedo J."/>
            <person name="Munoz R."/>
        </authorList>
    </citation>
    <scope>NUCLEOTIDE SEQUENCE [LARGE SCALE GENOMIC DNA]</scope>
    <source>
        <strain evidence="2 3">CSC1</strain>
    </source>
</reference>
<accession>A0A3M9XT80</accession>
<proteinExistence type="predicted"/>
<keyword evidence="1" id="KW-1133">Transmembrane helix</keyword>
<keyword evidence="1" id="KW-0812">Transmembrane</keyword>
<evidence type="ECO:0000256" key="1">
    <source>
        <dbReference type="SAM" id="Phobius"/>
    </source>
</evidence>
<dbReference type="OrthoDB" id="7061854at2"/>
<name>A0A3M9XT80_9HYPH</name>
<keyword evidence="3" id="KW-1185">Reference proteome</keyword>
<sequence length="205" mass="22822">MSKPGGDMFRIRLFFILVAAIGSIARADAQAVRRDSAKAFQKVRECSAQMGPDVITFSFYQPTQSRSQFCEDIPETGPTTMVIDTLQDELRDMTVEIRIVEADPKRDEDAAPNEAYLPPAQFRSGVIQLEHDFKRKGDFVALVRARSPDGRKEYNARFAFSVGEEFLRDWTAVAIATGVALALGAGWYAHSLRRKGSEKTKLGKA</sequence>
<comment type="caution">
    <text evidence="2">The sequence shown here is derived from an EMBL/GenBank/DDBJ whole genome shotgun (WGS) entry which is preliminary data.</text>
</comment>
<feature type="transmembrane region" description="Helical" evidence="1">
    <location>
        <begin position="170"/>
        <end position="189"/>
    </location>
</feature>
<organism evidence="2 3">
    <name type="scientific">Methylocystis hirsuta</name>
    <dbReference type="NCBI Taxonomy" id="369798"/>
    <lineage>
        <taxon>Bacteria</taxon>
        <taxon>Pseudomonadati</taxon>
        <taxon>Pseudomonadota</taxon>
        <taxon>Alphaproteobacteria</taxon>
        <taxon>Hyphomicrobiales</taxon>
        <taxon>Methylocystaceae</taxon>
        <taxon>Methylocystis</taxon>
    </lineage>
</organism>
<evidence type="ECO:0000313" key="3">
    <source>
        <dbReference type="Proteomes" id="UP000268623"/>
    </source>
</evidence>
<dbReference type="AlphaFoldDB" id="A0A3M9XT80"/>
<gene>
    <name evidence="2" type="ORF">D1O30_17155</name>
</gene>